<dbReference type="EMBL" id="GBXM01012851">
    <property type="protein sequence ID" value="JAH95726.1"/>
    <property type="molecule type" value="Transcribed_RNA"/>
</dbReference>
<proteinExistence type="predicted"/>
<feature type="compositionally biased region" description="Polar residues" evidence="1">
    <location>
        <begin position="8"/>
        <end position="17"/>
    </location>
</feature>
<dbReference type="AlphaFoldDB" id="A0A0E9WZW3"/>
<organism evidence="2">
    <name type="scientific">Anguilla anguilla</name>
    <name type="common">European freshwater eel</name>
    <name type="synonym">Muraena anguilla</name>
    <dbReference type="NCBI Taxonomy" id="7936"/>
    <lineage>
        <taxon>Eukaryota</taxon>
        <taxon>Metazoa</taxon>
        <taxon>Chordata</taxon>
        <taxon>Craniata</taxon>
        <taxon>Vertebrata</taxon>
        <taxon>Euteleostomi</taxon>
        <taxon>Actinopterygii</taxon>
        <taxon>Neopterygii</taxon>
        <taxon>Teleostei</taxon>
        <taxon>Anguilliformes</taxon>
        <taxon>Anguillidae</taxon>
        <taxon>Anguilla</taxon>
    </lineage>
</organism>
<accession>A0A0E9WZW3</accession>
<reference evidence="2" key="2">
    <citation type="journal article" date="2015" name="Fish Shellfish Immunol.">
        <title>Early steps in the European eel (Anguilla anguilla)-Vibrio vulnificus interaction in the gills: Role of the RtxA13 toxin.</title>
        <authorList>
            <person name="Callol A."/>
            <person name="Pajuelo D."/>
            <person name="Ebbesson L."/>
            <person name="Teles M."/>
            <person name="MacKenzie S."/>
            <person name="Amaro C."/>
        </authorList>
    </citation>
    <scope>NUCLEOTIDE SEQUENCE</scope>
</reference>
<evidence type="ECO:0000313" key="2">
    <source>
        <dbReference type="EMBL" id="JAH95726.1"/>
    </source>
</evidence>
<protein>
    <submittedName>
        <fullName evidence="2">Uncharacterized protein</fullName>
    </submittedName>
</protein>
<reference evidence="2" key="1">
    <citation type="submission" date="2014-11" db="EMBL/GenBank/DDBJ databases">
        <authorList>
            <person name="Amaro Gonzalez C."/>
        </authorList>
    </citation>
    <scope>NUCLEOTIDE SEQUENCE</scope>
</reference>
<feature type="region of interest" description="Disordered" evidence="1">
    <location>
        <begin position="1"/>
        <end position="23"/>
    </location>
</feature>
<name>A0A0E9WZW3_ANGAN</name>
<sequence>MDHKDISQDGSMPSLSTGGRHRGQDGKLHLISICVSTQHTVIILQAILSYPMQYIYQVHSIPH</sequence>
<evidence type="ECO:0000256" key="1">
    <source>
        <dbReference type="SAM" id="MobiDB-lite"/>
    </source>
</evidence>